<protein>
    <submittedName>
        <fullName evidence="1">Uncharacterized protein</fullName>
    </submittedName>
</protein>
<dbReference type="AlphaFoldDB" id="A0A2A2LCS1"/>
<comment type="caution">
    <text evidence="1">The sequence shown here is derived from an EMBL/GenBank/DDBJ whole genome shotgun (WGS) entry which is preliminary data.</text>
</comment>
<reference evidence="1 2" key="1">
    <citation type="journal article" date="2017" name="Curr. Biol.">
        <title>Genome architecture and evolution of a unichromosomal asexual nematode.</title>
        <authorList>
            <person name="Fradin H."/>
            <person name="Zegar C."/>
            <person name="Gutwein M."/>
            <person name="Lucas J."/>
            <person name="Kovtun M."/>
            <person name="Corcoran D."/>
            <person name="Baugh L.R."/>
            <person name="Kiontke K."/>
            <person name="Gunsalus K."/>
            <person name="Fitch D.H."/>
            <person name="Piano F."/>
        </authorList>
    </citation>
    <scope>NUCLEOTIDE SEQUENCE [LARGE SCALE GENOMIC DNA]</scope>
    <source>
        <strain evidence="1">PF1309</strain>
    </source>
</reference>
<evidence type="ECO:0000313" key="2">
    <source>
        <dbReference type="Proteomes" id="UP000218231"/>
    </source>
</evidence>
<accession>A0A2A2LCS1</accession>
<sequence length="106" mass="13086">MPDMDLPPVETTTEPATYDFSKFYLFTMSVEWAYNSIWSRYDGVHFVHDNIQSINVYKYDHFDIYKYDHFDIYKYNHFDIYKYDHIDIYKYDHIDMLNLDYLAPSM</sequence>
<organism evidence="1 2">
    <name type="scientific">Diploscapter pachys</name>
    <dbReference type="NCBI Taxonomy" id="2018661"/>
    <lineage>
        <taxon>Eukaryota</taxon>
        <taxon>Metazoa</taxon>
        <taxon>Ecdysozoa</taxon>
        <taxon>Nematoda</taxon>
        <taxon>Chromadorea</taxon>
        <taxon>Rhabditida</taxon>
        <taxon>Rhabditina</taxon>
        <taxon>Rhabditomorpha</taxon>
        <taxon>Rhabditoidea</taxon>
        <taxon>Rhabditidae</taxon>
        <taxon>Diploscapter</taxon>
    </lineage>
</organism>
<keyword evidence="2" id="KW-1185">Reference proteome</keyword>
<name>A0A2A2LCS1_9BILA</name>
<gene>
    <name evidence="1" type="ORF">WR25_21711</name>
</gene>
<dbReference type="EMBL" id="LIAE01006901">
    <property type="protein sequence ID" value="PAV83973.1"/>
    <property type="molecule type" value="Genomic_DNA"/>
</dbReference>
<evidence type="ECO:0000313" key="1">
    <source>
        <dbReference type="EMBL" id="PAV83973.1"/>
    </source>
</evidence>
<dbReference type="Proteomes" id="UP000218231">
    <property type="component" value="Unassembled WGS sequence"/>
</dbReference>
<proteinExistence type="predicted"/>